<dbReference type="InterPro" id="IPR007111">
    <property type="entry name" value="NACHT_NTPase"/>
</dbReference>
<dbReference type="EnsemblMetazoa" id="AALFPA23_006230.R8072">
    <property type="protein sequence ID" value="AALFPA23_006230.P8072"/>
    <property type="gene ID" value="AALFPA23_006230"/>
</dbReference>
<evidence type="ECO:0000256" key="3">
    <source>
        <dbReference type="PROSITE-ProRule" id="PRU00023"/>
    </source>
</evidence>
<dbReference type="GeneID" id="134288416"/>
<feature type="repeat" description="ANK" evidence="3">
    <location>
        <begin position="918"/>
        <end position="951"/>
    </location>
</feature>
<feature type="repeat" description="ANK" evidence="3">
    <location>
        <begin position="1020"/>
        <end position="1042"/>
    </location>
</feature>
<feature type="repeat" description="ANK" evidence="3">
    <location>
        <begin position="1669"/>
        <end position="1702"/>
    </location>
</feature>
<keyword evidence="6" id="KW-1185">Reference proteome</keyword>
<feature type="repeat" description="ANK" evidence="3">
    <location>
        <begin position="1498"/>
        <end position="1520"/>
    </location>
</feature>
<feature type="repeat" description="ANK" evidence="3">
    <location>
        <begin position="986"/>
        <end position="1008"/>
    </location>
</feature>
<dbReference type="PANTHER" id="PTHR24161:SF124">
    <property type="entry name" value="TRANSIENT RECEPTOR POTENTIAL CHANNEL PYREXIA"/>
    <property type="match status" value="1"/>
</dbReference>
<dbReference type="Pfam" id="PF12796">
    <property type="entry name" value="Ank_2"/>
    <property type="match status" value="6"/>
</dbReference>
<feature type="domain" description="NACHT" evidence="4">
    <location>
        <begin position="410"/>
        <end position="524"/>
    </location>
</feature>
<feature type="repeat" description="ANK" evidence="3">
    <location>
        <begin position="885"/>
        <end position="917"/>
    </location>
</feature>
<evidence type="ECO:0000256" key="2">
    <source>
        <dbReference type="ARBA" id="ARBA00023043"/>
    </source>
</evidence>
<dbReference type="SUPFAM" id="SSF48403">
    <property type="entry name" value="Ankyrin repeat"/>
    <property type="match status" value="4"/>
</dbReference>
<dbReference type="PROSITE" id="PS50297">
    <property type="entry name" value="ANK_REP_REGION"/>
    <property type="match status" value="9"/>
</dbReference>
<dbReference type="SUPFAM" id="SSF52540">
    <property type="entry name" value="P-loop containing nucleoside triphosphate hydrolases"/>
    <property type="match status" value="1"/>
</dbReference>
<feature type="repeat" description="ANK" evidence="3">
    <location>
        <begin position="1362"/>
        <end position="1395"/>
    </location>
</feature>
<organism evidence="5 6">
    <name type="scientific">Aedes albopictus</name>
    <name type="common">Asian tiger mosquito</name>
    <name type="synonym">Stegomyia albopicta</name>
    <dbReference type="NCBI Taxonomy" id="7160"/>
    <lineage>
        <taxon>Eukaryota</taxon>
        <taxon>Metazoa</taxon>
        <taxon>Ecdysozoa</taxon>
        <taxon>Arthropoda</taxon>
        <taxon>Hexapoda</taxon>
        <taxon>Insecta</taxon>
        <taxon>Pterygota</taxon>
        <taxon>Neoptera</taxon>
        <taxon>Endopterygota</taxon>
        <taxon>Diptera</taxon>
        <taxon>Nematocera</taxon>
        <taxon>Culicoidea</taxon>
        <taxon>Culicidae</taxon>
        <taxon>Culicinae</taxon>
        <taxon>Aedini</taxon>
        <taxon>Aedes</taxon>
        <taxon>Stegomyia</taxon>
    </lineage>
</organism>
<reference evidence="5" key="2">
    <citation type="submission" date="2025-05" db="UniProtKB">
        <authorList>
            <consortium name="EnsemblMetazoa"/>
        </authorList>
    </citation>
    <scope>IDENTIFICATION</scope>
    <source>
        <strain evidence="5">Foshan</strain>
    </source>
</reference>
<keyword evidence="2 3" id="KW-0040">ANK repeat</keyword>
<sequence>MTFTWSGSRSSHGIDYEKDLALTLFVAASLEERTFRLATEMNVAGKFDDAVLILDDRKEVWFFQAKHSQTLNGKIEFQEFFPLSLDENTQFSLPMYIQSFLNVSQRSEFKNYKKRFIIYSNKSINENTRDKLGELVDIQNCALNDSLEKKVFIRSSEKFEPKAEKIPDLLNKITELPVAIKDAIIELQKTGTVKGILRKYTTPLRSILEIDGTVRFSETFTENDDDINQQWLWNELQTYFTSKRLSDVEFHKKIDKRMLQNKSGETSFPRFIKESDLRSFFDCLVICTDQPDKLFRLRDSIIASAVGDWIHEKDRGLFSDRTKFHGIFEKEFDIWYMVTNMDGNQKPFLNSNEGNKCVHMAKAEVRRTLQNFTEADFSSYVERKLILQNGQILTEGGFVSILEQSSGRNDYYVLVGEPGVGKTTFMKKLAHSLQTDFNKHVYLIWLSRLFKKYEAENDILTLIKSTISKSIQRIIQRSLESCPQQCYILLDGFDEIDNSYQGSAIKLVKEAFYKNNIRVFISSRNHFKEILEKDLHAKALNLVPLVEEEQLLFLKNYWDISSGINEMDFDRFQRFAKHVLKALHDNIHSAHFRFTGIPLMIRMLAEVYNKKFEEYWKSSNANVTEILDSKTRFSVLHLYENVVNKSFNIFVKKINNEEGYATVDSKILKFFKNNLEKFYRAHEFIAINQINIPQLRNSLSYDDSVTILENMLQILDNGEKSLLINISNKNQLEFTHLSFAEYFHSKFLYERVSECETILFEVLKKYEVVRTFFFSMVEENWEKSSLQMNTINRICHNNPEIMYLACSGGYESILKELLGHHQARVLFWSFKSRTLLHAAVESKRENILKLILCEHRFGYCTPHAANNNTMNTYETKININTPDSWGALAIHIAVSDRNKPFVEMLAQHGANINAQGFGGDTPLHYAAQKGDWEMIEMLTIKYEANLNIRGDKGRTVLHIAASTSDLSIVKMMIEKFSCDINVKDQRGNTSLHYAVMHSTWEMVKMLIDEYNIDYNLANEDGQTLIHLAAQRGNIDIVKMLIDDYVTDVNKQDNDGNTPILLAAHLRKWEMVNMMIDKYSVDYKIANKFGRSLIHLMVESRSKEIVKTFIDNYSVDINAQDNDGNTLLLFAAKYGKWEMVKMLIGNDFKYSDYKISNKNGQTLIHLAVKGGNMEIVKMLVDGYEAGVNEQDNDGNTPLLLSVEFRMWDIVNMLIDQYSADCKTANKYGKSVIHLVAQIGNKKILKTLIDNCLVDINVQDNDGNTPLLLAAKFRKWGMVNMLIGKYSADYKTANKYGKSLIHSVVQCGSKEMLKILIDDYSVDINVQDNDGNTPLLLAAESNAWVVVNILIGRYSVDYKTANKYGKSLIHLAAQGGKKEIVKMLMNDHEANVNTQDNDGNTPLLLAAEFRMWDIVNMLIVEYSADCKTANKYGKSVIHVAAQIGNKKIVGMLMEDCEAEVNTQDNDGNTPLLLAAEFRMWDIVNMLIDKYSADFKTANKYGKTLIHLAVQNGNKEILKVLIDDLLFDVKAQDKEGKTPLHYAVARFQWIYPDVFEDMLKMLSDEFVAVQDNTPLHFAATHFKWETVQMFTKKCTANTKISNVSGRKVICFEDEEGNKEIVKMLIDDYAAYVNAQDNDGNTPLHLAAINKKWGMVEMLIDRYNADYRIANKQGTTLIHLAAETDNKQIVKMLFHDEVADVNMQDEKGKTPL</sequence>
<feature type="repeat" description="ANK" evidence="3">
    <location>
        <begin position="1158"/>
        <end position="1180"/>
    </location>
</feature>
<dbReference type="InterPro" id="IPR036770">
    <property type="entry name" value="Ankyrin_rpt-contain_sf"/>
</dbReference>
<evidence type="ECO:0000259" key="4">
    <source>
        <dbReference type="PROSITE" id="PS50837"/>
    </source>
</evidence>
<protein>
    <recommendedName>
        <fullName evidence="4">NACHT domain-containing protein</fullName>
    </recommendedName>
</protein>
<dbReference type="Gene3D" id="3.40.50.300">
    <property type="entry name" value="P-loop containing nucleotide triphosphate hydrolases"/>
    <property type="match status" value="1"/>
</dbReference>
<accession>A0ABM1Y6J2</accession>
<dbReference type="PROSITE" id="PS50088">
    <property type="entry name" value="ANK_REPEAT"/>
    <property type="match status" value="10"/>
</dbReference>
<dbReference type="Pfam" id="PF05729">
    <property type="entry name" value="NACHT"/>
    <property type="match status" value="1"/>
</dbReference>
<evidence type="ECO:0000313" key="6">
    <source>
        <dbReference type="Proteomes" id="UP000069940"/>
    </source>
</evidence>
<dbReference type="Gene3D" id="1.25.40.20">
    <property type="entry name" value="Ankyrin repeat-containing domain"/>
    <property type="match status" value="6"/>
</dbReference>
<feature type="repeat" description="ANK" evidence="3">
    <location>
        <begin position="952"/>
        <end position="985"/>
    </location>
</feature>
<dbReference type="InterPro" id="IPR002110">
    <property type="entry name" value="Ankyrin_rpt"/>
</dbReference>
<dbReference type="SMART" id="SM00248">
    <property type="entry name" value="ANK"/>
    <property type="match status" value="25"/>
</dbReference>
<dbReference type="Proteomes" id="UP000069940">
    <property type="component" value="Unassembled WGS sequence"/>
</dbReference>
<dbReference type="PANTHER" id="PTHR24161">
    <property type="entry name" value="ANK_REP_REGION DOMAIN-CONTAINING PROTEIN-RELATED"/>
    <property type="match status" value="1"/>
</dbReference>
<dbReference type="Pfam" id="PF13637">
    <property type="entry name" value="Ank_4"/>
    <property type="match status" value="1"/>
</dbReference>
<dbReference type="Pfam" id="PF00023">
    <property type="entry name" value="Ank"/>
    <property type="match status" value="1"/>
</dbReference>
<evidence type="ECO:0000256" key="1">
    <source>
        <dbReference type="ARBA" id="ARBA00022737"/>
    </source>
</evidence>
<evidence type="ECO:0000313" key="5">
    <source>
        <dbReference type="EnsemblMetazoa" id="AALFPA23_006230.P8072"/>
    </source>
</evidence>
<dbReference type="PROSITE" id="PS50837">
    <property type="entry name" value="NACHT"/>
    <property type="match status" value="1"/>
</dbReference>
<keyword evidence="1" id="KW-0677">Repeat</keyword>
<proteinExistence type="predicted"/>
<name>A0ABM1Y6J2_AEDAL</name>
<dbReference type="Pfam" id="PF13857">
    <property type="entry name" value="Ank_5"/>
    <property type="match status" value="1"/>
</dbReference>
<dbReference type="InterPro" id="IPR027417">
    <property type="entry name" value="P-loop_NTPase"/>
</dbReference>
<feature type="repeat" description="ANK" evidence="3">
    <location>
        <begin position="1635"/>
        <end position="1658"/>
    </location>
</feature>
<reference evidence="6" key="1">
    <citation type="journal article" date="2015" name="Proc. Natl. Acad. Sci. U.S.A.">
        <title>Genome sequence of the Asian Tiger mosquito, Aedes albopictus, reveals insights into its biology, genetics, and evolution.</title>
        <authorList>
            <person name="Chen X.G."/>
            <person name="Jiang X."/>
            <person name="Gu J."/>
            <person name="Xu M."/>
            <person name="Wu Y."/>
            <person name="Deng Y."/>
            <person name="Zhang C."/>
            <person name="Bonizzoni M."/>
            <person name="Dermauw W."/>
            <person name="Vontas J."/>
            <person name="Armbruster P."/>
            <person name="Huang X."/>
            <person name="Yang Y."/>
            <person name="Zhang H."/>
            <person name="He W."/>
            <person name="Peng H."/>
            <person name="Liu Y."/>
            <person name="Wu K."/>
            <person name="Chen J."/>
            <person name="Lirakis M."/>
            <person name="Topalis P."/>
            <person name="Van Leeuwen T."/>
            <person name="Hall A.B."/>
            <person name="Jiang X."/>
            <person name="Thorpe C."/>
            <person name="Mueller R.L."/>
            <person name="Sun C."/>
            <person name="Waterhouse R.M."/>
            <person name="Yan G."/>
            <person name="Tu Z.J."/>
            <person name="Fang X."/>
            <person name="James A.A."/>
        </authorList>
    </citation>
    <scope>NUCLEOTIDE SEQUENCE [LARGE SCALE GENOMIC DNA]</scope>
    <source>
        <strain evidence="6">Foshan</strain>
    </source>
</reference>
<dbReference type="RefSeq" id="XP_062709236.1">
    <property type="nucleotide sequence ID" value="XM_062853252.1"/>
</dbReference>